<keyword evidence="1" id="KW-0472">Membrane</keyword>
<reference evidence="3" key="1">
    <citation type="submission" date="2019-10" db="EMBL/GenBank/DDBJ databases">
        <title>Lacipirellula parvula gen. nov., sp. nov., representing a lineage of planctomycetes widespread in freshwater anoxic habitats, and description of the family Lacipirellulaceae.</title>
        <authorList>
            <person name="Dedysh S.N."/>
            <person name="Kulichevskaya I.S."/>
            <person name="Beletsky A.V."/>
            <person name="Rakitin A.L."/>
            <person name="Mardanov A.V."/>
            <person name="Ivanova A.A."/>
            <person name="Saltykova V.X."/>
            <person name="Rijpstra W.I.C."/>
            <person name="Sinninghe Damste J.S."/>
            <person name="Ravin N.V."/>
        </authorList>
    </citation>
    <scope>NUCLEOTIDE SEQUENCE [LARGE SCALE GENOMIC DNA]</scope>
    <source>
        <strain evidence="3">PX69</strain>
    </source>
</reference>
<proteinExistence type="predicted"/>
<dbReference type="Proteomes" id="UP000326837">
    <property type="component" value="Chromosome"/>
</dbReference>
<dbReference type="EMBL" id="AP021861">
    <property type="protein sequence ID" value="BBO35684.1"/>
    <property type="molecule type" value="Genomic_DNA"/>
</dbReference>
<keyword evidence="3" id="KW-1185">Reference proteome</keyword>
<dbReference type="AlphaFoldDB" id="A0A5K7XFP8"/>
<gene>
    <name evidence="2" type="ORF">PLANPX_5296</name>
</gene>
<accession>A0A5K7XFP8</accession>
<evidence type="ECO:0000313" key="2">
    <source>
        <dbReference type="EMBL" id="BBO35684.1"/>
    </source>
</evidence>
<dbReference type="PROSITE" id="PS51257">
    <property type="entry name" value="PROKAR_LIPOPROTEIN"/>
    <property type="match status" value="1"/>
</dbReference>
<name>A0A5K7XFP8_9BACT</name>
<sequence>MNSLRYAMAIACFAASVACLVLWGRSYWYFETWSRLSSTGVLLRMEDCVGSGRVSLYDLPGFAPGWGYHSSAAFDSSVYFNIDTEGAFGFHQTPAAEMHFPLWYPALVFALAALSAVRLGRRFTLRSALVGTSVVAALLGMVVAL</sequence>
<protein>
    <submittedName>
        <fullName evidence="2">Uncharacterized protein</fullName>
    </submittedName>
</protein>
<evidence type="ECO:0000313" key="3">
    <source>
        <dbReference type="Proteomes" id="UP000326837"/>
    </source>
</evidence>
<keyword evidence="1" id="KW-0812">Transmembrane</keyword>
<feature type="transmembrane region" description="Helical" evidence="1">
    <location>
        <begin position="127"/>
        <end position="144"/>
    </location>
</feature>
<feature type="transmembrane region" description="Helical" evidence="1">
    <location>
        <begin position="102"/>
        <end position="120"/>
    </location>
</feature>
<organism evidence="2 3">
    <name type="scientific">Lacipirellula parvula</name>
    <dbReference type="NCBI Taxonomy" id="2650471"/>
    <lineage>
        <taxon>Bacteria</taxon>
        <taxon>Pseudomonadati</taxon>
        <taxon>Planctomycetota</taxon>
        <taxon>Planctomycetia</taxon>
        <taxon>Pirellulales</taxon>
        <taxon>Lacipirellulaceae</taxon>
        <taxon>Lacipirellula</taxon>
    </lineage>
</organism>
<evidence type="ECO:0000256" key="1">
    <source>
        <dbReference type="SAM" id="Phobius"/>
    </source>
</evidence>
<dbReference type="KEGG" id="lpav:PLANPX_5296"/>
<keyword evidence="1" id="KW-1133">Transmembrane helix</keyword>